<evidence type="ECO:0000256" key="1">
    <source>
        <dbReference type="ARBA" id="ARBA00006484"/>
    </source>
</evidence>
<evidence type="ECO:0000256" key="2">
    <source>
        <dbReference type="ARBA" id="ARBA00023002"/>
    </source>
</evidence>
<keyword evidence="2" id="KW-0560">Oxidoreductase</keyword>
<dbReference type="InterPro" id="IPR002347">
    <property type="entry name" value="SDR_fam"/>
</dbReference>
<dbReference type="InterPro" id="IPR036291">
    <property type="entry name" value="NAD(P)-bd_dom_sf"/>
</dbReference>
<dbReference type="Gene3D" id="3.40.50.720">
    <property type="entry name" value="NAD(P)-binding Rossmann-like Domain"/>
    <property type="match status" value="1"/>
</dbReference>
<protein>
    <submittedName>
        <fullName evidence="4">SDR family oxidoreductase</fullName>
    </submittedName>
</protein>
<dbReference type="EMBL" id="JADKMY010000002">
    <property type="protein sequence ID" value="MBF4553880.1"/>
    <property type="molecule type" value="Genomic_DNA"/>
</dbReference>
<dbReference type="NCBIfam" id="NF006123">
    <property type="entry name" value="PRK08267.1"/>
    <property type="match status" value="1"/>
</dbReference>
<dbReference type="SUPFAM" id="SSF51735">
    <property type="entry name" value="NAD(P)-binding Rossmann-fold domains"/>
    <property type="match status" value="1"/>
</dbReference>
<name>A0ABR9ZKB8_9CORY</name>
<organism evidence="4 5">
    <name type="scientific">Corynebacterium suicordis DSM 45110</name>
    <dbReference type="NCBI Taxonomy" id="1121369"/>
    <lineage>
        <taxon>Bacteria</taxon>
        <taxon>Bacillati</taxon>
        <taxon>Actinomycetota</taxon>
        <taxon>Actinomycetes</taxon>
        <taxon>Mycobacteriales</taxon>
        <taxon>Corynebacteriaceae</taxon>
        <taxon>Corynebacterium</taxon>
    </lineage>
</organism>
<evidence type="ECO:0000313" key="5">
    <source>
        <dbReference type="Proteomes" id="UP000635902"/>
    </source>
</evidence>
<dbReference type="RefSeq" id="WP_194556769.1">
    <property type="nucleotide sequence ID" value="NZ_JADKMY010000002.1"/>
</dbReference>
<accession>A0ABR9ZKB8</accession>
<keyword evidence="5" id="KW-1185">Reference proteome</keyword>
<proteinExistence type="inferred from homology"/>
<dbReference type="PANTHER" id="PTHR44196:SF1">
    <property type="entry name" value="DEHYDROGENASE_REDUCTASE SDR FAMILY MEMBER 7B"/>
    <property type="match status" value="1"/>
</dbReference>
<comment type="similarity">
    <text evidence="1 3">Belongs to the short-chain dehydrogenases/reductases (SDR) family.</text>
</comment>
<dbReference type="Proteomes" id="UP000635902">
    <property type="component" value="Unassembled WGS sequence"/>
</dbReference>
<reference evidence="4 5" key="1">
    <citation type="submission" date="2020-10" db="EMBL/GenBank/DDBJ databases">
        <title>Novel species in genus Corynebacterium.</title>
        <authorList>
            <person name="Zhang G."/>
        </authorList>
    </citation>
    <scope>NUCLEOTIDE SEQUENCE [LARGE SCALE GENOMIC DNA]</scope>
    <source>
        <strain evidence="4 5">DSM 45110</strain>
    </source>
</reference>
<evidence type="ECO:0000256" key="3">
    <source>
        <dbReference type="RuleBase" id="RU000363"/>
    </source>
</evidence>
<comment type="caution">
    <text evidence="4">The sequence shown here is derived from an EMBL/GenBank/DDBJ whole genome shotgun (WGS) entry which is preliminary data.</text>
</comment>
<dbReference type="Pfam" id="PF00106">
    <property type="entry name" value="adh_short"/>
    <property type="match status" value="1"/>
</dbReference>
<dbReference type="PRINTS" id="PR00081">
    <property type="entry name" value="GDHRDH"/>
</dbReference>
<gene>
    <name evidence="4" type="ORF">IRY30_07280</name>
</gene>
<evidence type="ECO:0000313" key="4">
    <source>
        <dbReference type="EMBL" id="MBF4553880.1"/>
    </source>
</evidence>
<sequence>MPNVLITGAGQGIGRATALLLAERGWKVGAYDLQDFPHPDLHTGIMDVTKPTAWETALADFRTNVGEIDVLVNNAGILYGGSFMEAGSFEKDSALVDVNIKGVLYGCRAVRPHLKPGAKVVNLCSASAIYGTPDMAVYSSTKFAVRGITEALNLEWEEDGITVEALWPLYAKTGMLDNVRTTGTDRMGVRLTADHVAKEVADVVERKRGRLAQVHTPVGTQSKVMFALSHFSPAWLTRFANAKLTTNRKIRP</sequence>
<dbReference type="PRINTS" id="PR00080">
    <property type="entry name" value="SDRFAMILY"/>
</dbReference>
<dbReference type="PANTHER" id="PTHR44196">
    <property type="entry name" value="DEHYDROGENASE/REDUCTASE SDR FAMILY MEMBER 7B"/>
    <property type="match status" value="1"/>
</dbReference>